<sequence>MKKNHFLSGITYSLLLSSPLLLSACQGVEGLFTDSPNRSYDNRQSYGNSQHTTTIYQSGVANHHRSSATTATGSADNSNSTSAKASSAASTSAQALGNTPQTSTQAAKKTVGTAVPTEAPTVGQ</sequence>
<accession>A0ABY8ATC7</accession>
<name>A0ABY8ATC7_9GAMM</name>
<keyword evidence="4" id="KW-1185">Reference proteome</keyword>
<gene>
    <name evidence="3" type="ORF">PXX05_14230</name>
</gene>
<proteinExistence type="predicted"/>
<dbReference type="Proteomes" id="UP001222087">
    <property type="component" value="Chromosome"/>
</dbReference>
<protein>
    <recommendedName>
        <fullName evidence="5">Lipoprotein</fullName>
    </recommendedName>
</protein>
<reference evidence="3 4" key="1">
    <citation type="submission" date="2023-02" db="EMBL/GenBank/DDBJ databases">
        <title>Genome Sequence of L. cardiaca H63T.</title>
        <authorList>
            <person name="Lopez A.E."/>
            <person name="Cianciotto N.P."/>
        </authorList>
    </citation>
    <scope>NUCLEOTIDE SEQUENCE [LARGE SCALE GENOMIC DNA]</scope>
    <source>
        <strain evidence="3 4">H63</strain>
    </source>
</reference>
<dbReference type="RefSeq" id="WP_275088850.1">
    <property type="nucleotide sequence ID" value="NZ_CP119078.1"/>
</dbReference>
<feature type="compositionally biased region" description="Polar residues" evidence="1">
    <location>
        <begin position="34"/>
        <end position="60"/>
    </location>
</feature>
<feature type="compositionally biased region" description="Low complexity" evidence="1">
    <location>
        <begin position="74"/>
        <end position="95"/>
    </location>
</feature>
<feature type="region of interest" description="Disordered" evidence="1">
    <location>
        <begin position="32"/>
        <end position="124"/>
    </location>
</feature>
<organism evidence="3 4">
    <name type="scientific">Legionella cardiaca</name>
    <dbReference type="NCBI Taxonomy" id="1071983"/>
    <lineage>
        <taxon>Bacteria</taxon>
        <taxon>Pseudomonadati</taxon>
        <taxon>Pseudomonadota</taxon>
        <taxon>Gammaproteobacteria</taxon>
        <taxon>Legionellales</taxon>
        <taxon>Legionellaceae</taxon>
        <taxon>Legionella</taxon>
    </lineage>
</organism>
<keyword evidence="2" id="KW-0732">Signal</keyword>
<evidence type="ECO:0000313" key="4">
    <source>
        <dbReference type="Proteomes" id="UP001222087"/>
    </source>
</evidence>
<evidence type="ECO:0000256" key="1">
    <source>
        <dbReference type="SAM" id="MobiDB-lite"/>
    </source>
</evidence>
<feature type="compositionally biased region" description="Polar residues" evidence="1">
    <location>
        <begin position="96"/>
        <end position="107"/>
    </location>
</feature>
<feature type="chain" id="PRO_5046722941" description="Lipoprotein" evidence="2">
    <location>
        <begin position="24"/>
        <end position="124"/>
    </location>
</feature>
<evidence type="ECO:0008006" key="5">
    <source>
        <dbReference type="Google" id="ProtNLM"/>
    </source>
</evidence>
<dbReference type="EMBL" id="CP119078">
    <property type="protein sequence ID" value="WED43036.1"/>
    <property type="molecule type" value="Genomic_DNA"/>
</dbReference>
<evidence type="ECO:0000313" key="3">
    <source>
        <dbReference type="EMBL" id="WED43036.1"/>
    </source>
</evidence>
<evidence type="ECO:0000256" key="2">
    <source>
        <dbReference type="SAM" id="SignalP"/>
    </source>
</evidence>
<dbReference type="PROSITE" id="PS51257">
    <property type="entry name" value="PROKAR_LIPOPROTEIN"/>
    <property type="match status" value="1"/>
</dbReference>
<feature type="signal peptide" evidence="2">
    <location>
        <begin position="1"/>
        <end position="23"/>
    </location>
</feature>